<dbReference type="EMBL" id="CM037151">
    <property type="protein sequence ID" value="KAH7842069.1"/>
    <property type="molecule type" value="Genomic_DNA"/>
</dbReference>
<reference evidence="1 2" key="1">
    <citation type="journal article" date="2021" name="Hortic Res">
        <title>High-quality reference genome and annotation aids understanding of berry development for evergreen blueberry (Vaccinium darrowii).</title>
        <authorList>
            <person name="Yu J."/>
            <person name="Hulse-Kemp A.M."/>
            <person name="Babiker E."/>
            <person name="Staton M."/>
        </authorList>
    </citation>
    <scope>NUCLEOTIDE SEQUENCE [LARGE SCALE GENOMIC DNA]</scope>
    <source>
        <strain evidence="2">cv. NJ 8807/NJ 8810</strain>
        <tissue evidence="1">Young leaf</tissue>
    </source>
</reference>
<evidence type="ECO:0000313" key="1">
    <source>
        <dbReference type="EMBL" id="KAH7842069.1"/>
    </source>
</evidence>
<comment type="caution">
    <text evidence="1">The sequence shown here is derived from an EMBL/GenBank/DDBJ whole genome shotgun (WGS) entry which is preliminary data.</text>
</comment>
<organism evidence="1 2">
    <name type="scientific">Vaccinium darrowii</name>
    <dbReference type="NCBI Taxonomy" id="229202"/>
    <lineage>
        <taxon>Eukaryota</taxon>
        <taxon>Viridiplantae</taxon>
        <taxon>Streptophyta</taxon>
        <taxon>Embryophyta</taxon>
        <taxon>Tracheophyta</taxon>
        <taxon>Spermatophyta</taxon>
        <taxon>Magnoliopsida</taxon>
        <taxon>eudicotyledons</taxon>
        <taxon>Gunneridae</taxon>
        <taxon>Pentapetalae</taxon>
        <taxon>asterids</taxon>
        <taxon>Ericales</taxon>
        <taxon>Ericaceae</taxon>
        <taxon>Vaccinioideae</taxon>
        <taxon>Vaccinieae</taxon>
        <taxon>Vaccinium</taxon>
    </lineage>
</organism>
<dbReference type="Proteomes" id="UP000828048">
    <property type="component" value="Chromosome 1"/>
</dbReference>
<accession>A0ACB7XMD7</accession>
<sequence>MPNHAKGARCQPQSRQRRLHRLNDFMGFGLRPNPHRSTPQVDWRTGYYQFHIPPGRIAGPHSLPFQQFQALFDSLFKVFFIFLSRYLFAIGLSPIFRLGRNLPPNWSCIPKQPDSPIVKAPWAETYYVVFLLIELKK</sequence>
<protein>
    <submittedName>
        <fullName evidence="1">Uncharacterized protein</fullName>
    </submittedName>
</protein>
<name>A0ACB7XMD7_9ERIC</name>
<keyword evidence="2" id="KW-1185">Reference proteome</keyword>
<gene>
    <name evidence="1" type="ORF">Vadar_001126</name>
</gene>
<evidence type="ECO:0000313" key="2">
    <source>
        <dbReference type="Proteomes" id="UP000828048"/>
    </source>
</evidence>
<proteinExistence type="predicted"/>